<keyword evidence="7 12" id="KW-0436">Ligase</keyword>
<feature type="domain" description="Mur ligase N-terminal catalytic" evidence="9">
    <location>
        <begin position="35"/>
        <end position="111"/>
    </location>
</feature>
<feature type="binding site" evidence="7">
    <location>
        <position position="478"/>
    </location>
    <ligand>
        <name>meso-2,6-diaminopimelate</name>
        <dbReference type="ChEBI" id="CHEBI:57791"/>
    </ligand>
</feature>
<evidence type="ECO:0000256" key="3">
    <source>
        <dbReference type="ARBA" id="ARBA00022960"/>
    </source>
</evidence>
<feature type="short sequence motif" description="Meso-diaminopimelate recognition motif" evidence="7">
    <location>
        <begin position="422"/>
        <end position="425"/>
    </location>
</feature>
<name>A0A4Q5J3S0_9ACTN</name>
<dbReference type="Pfam" id="PF02875">
    <property type="entry name" value="Mur_ligase_C"/>
    <property type="match status" value="1"/>
</dbReference>
<evidence type="ECO:0000313" key="13">
    <source>
        <dbReference type="Proteomes" id="UP000291189"/>
    </source>
</evidence>
<feature type="binding site" evidence="7">
    <location>
        <begin position="168"/>
        <end position="169"/>
    </location>
    <ligand>
        <name>UDP-N-acetyl-alpha-D-muramoyl-L-alanyl-D-glutamate</name>
        <dbReference type="ChEBI" id="CHEBI:83900"/>
    </ligand>
</feature>
<dbReference type="InterPro" id="IPR013221">
    <property type="entry name" value="Mur_ligase_cen"/>
</dbReference>
<keyword evidence="7" id="KW-0963">Cytoplasm</keyword>
<dbReference type="InterPro" id="IPR000713">
    <property type="entry name" value="Mur_ligase_N"/>
</dbReference>
<dbReference type="GO" id="GO:0008360">
    <property type="term" value="P:regulation of cell shape"/>
    <property type="evidence" value="ECO:0007669"/>
    <property type="project" value="UniProtKB-KW"/>
</dbReference>
<dbReference type="PANTHER" id="PTHR23135">
    <property type="entry name" value="MUR LIGASE FAMILY MEMBER"/>
    <property type="match status" value="1"/>
</dbReference>
<comment type="caution">
    <text evidence="7">Lacks conserved residue(s) required for the propagation of feature annotation.</text>
</comment>
<dbReference type="GO" id="GO:0051301">
    <property type="term" value="P:cell division"/>
    <property type="evidence" value="ECO:0007669"/>
    <property type="project" value="UniProtKB-KW"/>
</dbReference>
<evidence type="ECO:0000256" key="6">
    <source>
        <dbReference type="ARBA" id="ARBA00023316"/>
    </source>
</evidence>
<keyword evidence="2 7" id="KW-0132">Cell division</keyword>
<dbReference type="InterPro" id="IPR005761">
    <property type="entry name" value="UDP-N-AcMur-Glu-dNH2Pim_ligase"/>
</dbReference>
<sequence>MPTRPRDPRETPLRTVTEWLADELVEIRGSDPERTITGITISSTRVVPGDLYVAPAGARAHGASFAAQAVEAGAAAVLTDPAGEQLCAEVDVPVLVVERPRAVVGDLAALVYGRPADELTLVAVTGTQGKTTTTRLAEAALTEAGVRAAVVGTVGTRVNGHDVPTSLTTPEAADLHGLFAVMVEEGVAACAMEVSSHALVMGRVDGVVFDVACFTNLGRDHLDFHADVEEYFQAKASLFTPQRARVGVVNVDDEHGRRLVDEATIPVRTLSTTTDTADWWVSDVVVEPAGSTFTVHTPAGDAVPARVPLTGDYNVANALCAIAALGEAGFDPRLVADGLAATAGVPGRLERVDAGQDFLAVVDYAHKPDAVQAALAALRPQVAPGGRLVIVLGAGGDRDPGKRPIMGETAARLADVLVVTDDNPRSEDAATIRAAVLAGTEQVPAAERAEVVEEGDRRLAIRHAVAHATAGDVVVVAGKGHETGQEVHGLVHPFDDREVLRDELTALRGERAR</sequence>
<keyword evidence="3 7" id="KW-0133">Cell shape</keyword>
<dbReference type="NCBIfam" id="NF001124">
    <property type="entry name" value="PRK00139.1-2"/>
    <property type="match status" value="1"/>
</dbReference>
<comment type="caution">
    <text evidence="12">The sequence shown here is derived from an EMBL/GenBank/DDBJ whole genome shotgun (WGS) entry which is preliminary data.</text>
</comment>
<dbReference type="Proteomes" id="UP000291189">
    <property type="component" value="Unassembled WGS sequence"/>
</dbReference>
<evidence type="ECO:0000256" key="7">
    <source>
        <dbReference type="HAMAP-Rule" id="MF_00208"/>
    </source>
</evidence>
<keyword evidence="4 7" id="KW-0573">Peptidoglycan synthesis</keyword>
<reference evidence="12 13" key="1">
    <citation type="submission" date="2019-01" db="EMBL/GenBank/DDBJ databases">
        <title>Nocardioides guangzhouensis sp. nov., an actinobacterium isolated from soil.</title>
        <authorList>
            <person name="Fu Y."/>
            <person name="Cai Y."/>
            <person name="Lin Z."/>
            <person name="Chen P."/>
        </authorList>
    </citation>
    <scope>NUCLEOTIDE SEQUENCE [LARGE SCALE GENOMIC DNA]</scope>
    <source>
        <strain evidence="12 13">NBRC 105384</strain>
    </source>
</reference>
<feature type="domain" description="Mur ligase C-terminal" evidence="10">
    <location>
        <begin position="347"/>
        <end position="480"/>
    </location>
</feature>
<dbReference type="Gene3D" id="3.40.1190.10">
    <property type="entry name" value="Mur-like, catalytic domain"/>
    <property type="match status" value="1"/>
</dbReference>
<organism evidence="12 13">
    <name type="scientific">Nocardioides iriomotensis</name>
    <dbReference type="NCBI Taxonomy" id="715784"/>
    <lineage>
        <taxon>Bacteria</taxon>
        <taxon>Bacillati</taxon>
        <taxon>Actinomycetota</taxon>
        <taxon>Actinomycetes</taxon>
        <taxon>Propionibacteriales</taxon>
        <taxon>Nocardioidaceae</taxon>
        <taxon>Nocardioides</taxon>
    </lineage>
</organism>
<feature type="binding site" evidence="7">
    <location>
        <position position="43"/>
    </location>
    <ligand>
        <name>UDP-N-acetyl-alpha-D-muramoyl-L-alanyl-D-glutamate</name>
        <dbReference type="ChEBI" id="CHEBI:83900"/>
    </ligand>
</feature>
<comment type="PTM">
    <text evidence="7">Carboxylation is probably crucial for Mg(2+) binding and, consequently, for the gamma-phosphate positioning of ATP.</text>
</comment>
<comment type="subcellular location">
    <subcellularLocation>
        <location evidence="7 8">Cytoplasm</location>
    </subcellularLocation>
</comment>
<feature type="binding site" evidence="7">
    <location>
        <begin position="126"/>
        <end position="132"/>
    </location>
    <ligand>
        <name>ATP</name>
        <dbReference type="ChEBI" id="CHEBI:30616"/>
    </ligand>
</feature>
<comment type="similarity">
    <text evidence="1 7">Belongs to the MurCDEF family. MurE subfamily.</text>
</comment>
<keyword evidence="7" id="KW-0547">Nucleotide-binding</keyword>
<dbReference type="InterPro" id="IPR035911">
    <property type="entry name" value="MurE/MurF_N"/>
</dbReference>
<evidence type="ECO:0000256" key="8">
    <source>
        <dbReference type="RuleBase" id="RU004135"/>
    </source>
</evidence>
<comment type="cofactor">
    <cofactor evidence="7">
        <name>Mg(2+)</name>
        <dbReference type="ChEBI" id="CHEBI:18420"/>
    </cofactor>
</comment>
<comment type="pathway">
    <text evidence="7 8">Cell wall biogenesis; peptidoglycan biosynthesis.</text>
</comment>
<comment type="function">
    <text evidence="7">Catalyzes the addition of meso-diaminopimelic acid to the nucleotide precursor UDP-N-acetylmuramoyl-L-alanyl-D-glutamate (UMAG) in the biosynthesis of bacterial cell-wall peptidoglycan.</text>
</comment>
<dbReference type="Pfam" id="PF01225">
    <property type="entry name" value="Mur_ligase"/>
    <property type="match status" value="1"/>
</dbReference>
<evidence type="ECO:0000256" key="5">
    <source>
        <dbReference type="ARBA" id="ARBA00023306"/>
    </source>
</evidence>
<evidence type="ECO:0000259" key="10">
    <source>
        <dbReference type="Pfam" id="PF02875"/>
    </source>
</evidence>
<dbReference type="GO" id="GO:0005737">
    <property type="term" value="C:cytoplasm"/>
    <property type="evidence" value="ECO:0007669"/>
    <property type="project" value="UniProtKB-SubCell"/>
</dbReference>
<dbReference type="NCBIfam" id="NF001126">
    <property type="entry name" value="PRK00139.1-4"/>
    <property type="match status" value="1"/>
</dbReference>
<evidence type="ECO:0000256" key="1">
    <source>
        <dbReference type="ARBA" id="ARBA00005898"/>
    </source>
</evidence>
<keyword evidence="7" id="KW-0067">ATP-binding</keyword>
<dbReference type="EC" id="6.3.2.13" evidence="7"/>
<evidence type="ECO:0000256" key="4">
    <source>
        <dbReference type="ARBA" id="ARBA00022984"/>
    </source>
</evidence>
<evidence type="ECO:0000256" key="2">
    <source>
        <dbReference type="ARBA" id="ARBA00022618"/>
    </source>
</evidence>
<feature type="domain" description="Mur ligase central" evidence="11">
    <location>
        <begin position="124"/>
        <end position="324"/>
    </location>
</feature>
<dbReference type="Pfam" id="PF08245">
    <property type="entry name" value="Mur_ligase_M"/>
    <property type="match status" value="1"/>
</dbReference>
<dbReference type="InterPro" id="IPR036565">
    <property type="entry name" value="Mur-like_cat_sf"/>
</dbReference>
<dbReference type="OrthoDB" id="9800958at2"/>
<feature type="binding site" evidence="7">
    <location>
        <position position="195"/>
    </location>
    <ligand>
        <name>UDP-N-acetyl-alpha-D-muramoyl-L-alanyl-D-glutamate</name>
        <dbReference type="ChEBI" id="CHEBI:83900"/>
    </ligand>
</feature>
<dbReference type="InterPro" id="IPR036615">
    <property type="entry name" value="Mur_ligase_C_dom_sf"/>
</dbReference>
<dbReference type="SUPFAM" id="SSF53244">
    <property type="entry name" value="MurD-like peptide ligases, peptide-binding domain"/>
    <property type="match status" value="1"/>
</dbReference>
<dbReference type="InterPro" id="IPR004101">
    <property type="entry name" value="Mur_ligase_C"/>
</dbReference>
<dbReference type="UniPathway" id="UPA00219"/>
<keyword evidence="13" id="KW-1185">Reference proteome</keyword>
<comment type="catalytic activity">
    <reaction evidence="7">
        <text>UDP-N-acetyl-alpha-D-muramoyl-L-alanyl-D-glutamate + meso-2,6-diaminopimelate + ATP = UDP-N-acetyl-alpha-D-muramoyl-L-alanyl-gamma-D-glutamyl-meso-2,6-diaminopimelate + ADP + phosphate + H(+)</text>
        <dbReference type="Rhea" id="RHEA:23676"/>
        <dbReference type="ChEBI" id="CHEBI:15378"/>
        <dbReference type="ChEBI" id="CHEBI:30616"/>
        <dbReference type="ChEBI" id="CHEBI:43474"/>
        <dbReference type="ChEBI" id="CHEBI:57791"/>
        <dbReference type="ChEBI" id="CHEBI:83900"/>
        <dbReference type="ChEBI" id="CHEBI:83905"/>
        <dbReference type="ChEBI" id="CHEBI:456216"/>
        <dbReference type="EC" id="6.3.2.13"/>
    </reaction>
</comment>
<feature type="binding site" evidence="7">
    <location>
        <position position="398"/>
    </location>
    <ligand>
        <name>meso-2,6-diaminopimelate</name>
        <dbReference type="ChEBI" id="CHEBI:57791"/>
    </ligand>
</feature>
<keyword evidence="7" id="KW-0460">Magnesium</keyword>
<feature type="binding site" evidence="7">
    <location>
        <position position="482"/>
    </location>
    <ligand>
        <name>meso-2,6-diaminopimelate</name>
        <dbReference type="ChEBI" id="CHEBI:57791"/>
    </ligand>
</feature>
<dbReference type="Gene3D" id="3.40.1390.10">
    <property type="entry name" value="MurE/MurF, N-terminal domain"/>
    <property type="match status" value="1"/>
</dbReference>
<keyword evidence="5 7" id="KW-0131">Cell cycle</keyword>
<dbReference type="PANTHER" id="PTHR23135:SF4">
    <property type="entry name" value="UDP-N-ACETYLMURAMOYL-L-ALANYL-D-GLUTAMATE--2,6-DIAMINOPIMELATE LIGASE MURE HOMOLOG, CHLOROPLASTIC"/>
    <property type="match status" value="1"/>
</dbReference>
<dbReference type="GO" id="GO:0009252">
    <property type="term" value="P:peptidoglycan biosynthetic process"/>
    <property type="evidence" value="ECO:0007669"/>
    <property type="project" value="UniProtKB-UniRule"/>
</dbReference>
<keyword evidence="6 7" id="KW-0961">Cell wall biogenesis/degradation</keyword>
<evidence type="ECO:0000259" key="11">
    <source>
        <dbReference type="Pfam" id="PF08245"/>
    </source>
</evidence>
<dbReference type="HAMAP" id="MF_00208">
    <property type="entry name" value="MurE"/>
    <property type="match status" value="1"/>
</dbReference>
<dbReference type="GO" id="GO:0071555">
    <property type="term" value="P:cell wall organization"/>
    <property type="evidence" value="ECO:0007669"/>
    <property type="project" value="UniProtKB-KW"/>
</dbReference>
<proteinExistence type="inferred from homology"/>
<gene>
    <name evidence="7" type="primary">murE</name>
    <name evidence="12" type="ORF">ETU37_11340</name>
</gene>
<dbReference type="GO" id="GO:0008765">
    <property type="term" value="F:UDP-N-acetylmuramoylalanyl-D-glutamate-2,6-diaminopimelate ligase activity"/>
    <property type="evidence" value="ECO:0007669"/>
    <property type="project" value="UniProtKB-UniRule"/>
</dbReference>
<dbReference type="AlphaFoldDB" id="A0A4Q5J3S0"/>
<dbReference type="NCBIfam" id="TIGR01085">
    <property type="entry name" value="murE"/>
    <property type="match status" value="1"/>
</dbReference>
<dbReference type="SUPFAM" id="SSF63418">
    <property type="entry name" value="MurE/MurF N-terminal domain"/>
    <property type="match status" value="1"/>
</dbReference>
<dbReference type="SUPFAM" id="SSF53623">
    <property type="entry name" value="MurD-like peptide ligases, catalytic domain"/>
    <property type="match status" value="1"/>
</dbReference>
<feature type="binding site" evidence="7">
    <location>
        <begin position="422"/>
        <end position="425"/>
    </location>
    <ligand>
        <name>meso-2,6-diaminopimelate</name>
        <dbReference type="ChEBI" id="CHEBI:57791"/>
    </ligand>
</feature>
<dbReference type="GO" id="GO:0005524">
    <property type="term" value="F:ATP binding"/>
    <property type="evidence" value="ECO:0007669"/>
    <property type="project" value="UniProtKB-UniRule"/>
</dbReference>
<evidence type="ECO:0000313" key="12">
    <source>
        <dbReference type="EMBL" id="RYU12065.1"/>
    </source>
</evidence>
<evidence type="ECO:0000259" key="9">
    <source>
        <dbReference type="Pfam" id="PF01225"/>
    </source>
</evidence>
<accession>A0A4Q5J3S0</accession>
<feature type="modified residue" description="N6-carboxylysine" evidence="7">
    <location>
        <position position="235"/>
    </location>
</feature>
<feature type="binding site" evidence="7">
    <location>
        <position position="203"/>
    </location>
    <ligand>
        <name>UDP-N-acetyl-alpha-D-muramoyl-L-alanyl-D-glutamate</name>
        <dbReference type="ChEBI" id="CHEBI:83900"/>
    </ligand>
</feature>
<dbReference type="Gene3D" id="3.90.190.20">
    <property type="entry name" value="Mur ligase, C-terminal domain"/>
    <property type="match status" value="1"/>
</dbReference>
<dbReference type="GO" id="GO:0000287">
    <property type="term" value="F:magnesium ion binding"/>
    <property type="evidence" value="ECO:0007669"/>
    <property type="project" value="UniProtKB-UniRule"/>
</dbReference>
<protein>
    <recommendedName>
        <fullName evidence="7">UDP-N-acetylmuramoyl-L-alanyl-D-glutamate--2,6-diaminopimelate ligase</fullName>
        <ecNumber evidence="7">6.3.2.13</ecNumber>
    </recommendedName>
    <alternativeName>
        <fullName evidence="7">Meso-A2pm-adding enzyme</fullName>
    </alternativeName>
    <alternativeName>
        <fullName evidence="7">Meso-diaminopimelate-adding enzyme</fullName>
    </alternativeName>
    <alternativeName>
        <fullName evidence="7">UDP-MurNAc-L-Ala-D-Glu:meso-diaminopimelate ligase</fullName>
    </alternativeName>
    <alternativeName>
        <fullName evidence="7">UDP-MurNAc-tripeptide synthetase</fullName>
    </alternativeName>
    <alternativeName>
        <fullName evidence="7">UDP-N-acetylmuramyl-tripeptide synthetase</fullName>
    </alternativeName>
</protein>
<dbReference type="EMBL" id="SDPU01000022">
    <property type="protein sequence ID" value="RYU12065.1"/>
    <property type="molecule type" value="Genomic_DNA"/>
</dbReference>